<proteinExistence type="inferred from homology"/>
<keyword evidence="9" id="KW-0238">DNA-binding</keyword>
<dbReference type="InterPro" id="IPR013986">
    <property type="entry name" value="DExx_box_DNA_helicase_dom_sf"/>
</dbReference>
<comment type="caution">
    <text evidence="19">The sequence shown here is derived from an EMBL/GenBank/DDBJ whole genome shotgun (WGS) entry which is preliminary data.</text>
</comment>
<evidence type="ECO:0000256" key="4">
    <source>
        <dbReference type="ARBA" id="ARBA00022763"/>
    </source>
</evidence>
<evidence type="ECO:0000256" key="10">
    <source>
        <dbReference type="ARBA" id="ARBA00023204"/>
    </source>
</evidence>
<evidence type="ECO:0000256" key="2">
    <source>
        <dbReference type="ARBA" id="ARBA00022722"/>
    </source>
</evidence>
<evidence type="ECO:0000313" key="20">
    <source>
        <dbReference type="Proteomes" id="UP000784435"/>
    </source>
</evidence>
<dbReference type="PROSITE" id="PS51217">
    <property type="entry name" value="UVRD_HELICASE_CTER"/>
    <property type="match status" value="1"/>
</dbReference>
<evidence type="ECO:0000313" key="19">
    <source>
        <dbReference type="EMBL" id="HJG78878.1"/>
    </source>
</evidence>
<dbReference type="Gene3D" id="3.90.320.10">
    <property type="match status" value="1"/>
</dbReference>
<keyword evidence="7" id="KW-0269">Exonuclease</keyword>
<feature type="compositionally biased region" description="Basic and acidic residues" evidence="16">
    <location>
        <begin position="471"/>
        <end position="483"/>
    </location>
</feature>
<dbReference type="GO" id="GO:0043138">
    <property type="term" value="F:3'-5' DNA helicase activity"/>
    <property type="evidence" value="ECO:0007669"/>
    <property type="project" value="UniProtKB-EC"/>
</dbReference>
<dbReference type="InterPro" id="IPR027417">
    <property type="entry name" value="P-loop_NTPase"/>
</dbReference>
<feature type="domain" description="UvrD-like helicase C-terminal" evidence="18">
    <location>
        <begin position="400"/>
        <end position="769"/>
    </location>
</feature>
<evidence type="ECO:0000256" key="1">
    <source>
        <dbReference type="ARBA" id="ARBA00009922"/>
    </source>
</evidence>
<feature type="region of interest" description="Disordered" evidence="16">
    <location>
        <begin position="614"/>
        <end position="643"/>
    </location>
</feature>
<dbReference type="InterPro" id="IPR011335">
    <property type="entry name" value="Restrct_endonuc-II-like"/>
</dbReference>
<dbReference type="Pfam" id="PF13361">
    <property type="entry name" value="UvrD_C"/>
    <property type="match status" value="1"/>
</dbReference>
<evidence type="ECO:0000256" key="14">
    <source>
        <dbReference type="ARBA" id="ARBA00048988"/>
    </source>
</evidence>
<evidence type="ECO:0000256" key="12">
    <source>
        <dbReference type="ARBA" id="ARBA00034617"/>
    </source>
</evidence>
<gene>
    <name evidence="19" type="ORF">K8V08_00515</name>
</gene>
<dbReference type="InterPro" id="IPR014017">
    <property type="entry name" value="DNA_helicase_UvrD-like_C"/>
</dbReference>
<dbReference type="Gene3D" id="3.40.50.300">
    <property type="entry name" value="P-loop containing nucleotide triphosphate hydrolases"/>
    <property type="match status" value="4"/>
</dbReference>
<evidence type="ECO:0000256" key="3">
    <source>
        <dbReference type="ARBA" id="ARBA00022741"/>
    </source>
</evidence>
<sequence>MTAPHLSALDLATLLGVDPPTEEQVRIIESPHDRSAAVIAGAGSGKTAVISLRVVWLVANGLVDADRILGLTFTRKAVGELNSRVRDYLGRYRRTPEGSAQVREEGLPGLDLPTVSTYNSYAAALVGDHGIGIGLEGSEEVLDAAARAQLIERILDSAAPDEVLDKSRSTMASWVSGLLSEMGDHLVSFEQVESHLDECLDALCTGTYVRGLAQTLVRKRSGAFADKAFKTMVVEQLRSLADEYDAADRAGRTALRPQIRPLLEEHDPVADRLLAKRRLVGLARQYAEAKAERGGVEFSDQVALAHRIMETSPAALQAERARWDVVLLDEFQDTSYAQFLMLQQIFGRHAVMAVGDPRQAIYGWRGASADNIESFPAAFRGPHDEAARKFGLTISWRNDAAVLDAANCIARGLPTVDERVGLRARPGAPEGAVAVSLTHSALPDPAHPEEPAQLPELVAWMLRARDDLFDRHSRKEEEKREAARASGQRPPRPSPLPTFAVLCRARSGFGPIAAALQDADLPVEVAGSHGLLDDPFVADALAILEVLEDPDAGDVLMRLLSGRTIRLGAADLTAFSAFVRASSIRLPDAQEPDGFREERIGIVEGLDELLTLEQSRGARRSDDGRQSTTAQRTGDVPAGTPAAAIPEQTEALASLTDEGRRRLALLARTLRRLRSGTLTLPGLVRAVIREAGIDTEVAALAPAYADIHTRALDSLLSLVARFAGEAPADGPREFLRWARLLEESAEIDDVPVDPVPGAVTIMTVHASKGLEFDAVAVPFLHDEGLPSKRTPGEGWLAQGGLPHALRGDRSGLPAYDLRDMDLEGPKDFDDRVKTGGPLATALDRHHLDAERRLAYVALTRARSHLFVSASRFTHTRKKPVTTGPFLIEVAQQRGIELPELPQVEELDTSRQDQAQWPVVDPEQVVSRRAELIRAVTDQLRAEPRLEDIAATAADPTVSALARRALHLTEATTGGLEDRRLPGRLSATSLVGLRADADDWWSGLRRPMPQPPSTAADLGTAFHAWVEQHYGQSALLDVEPETSGFRGGAALAQRMEELQRTFLDSRYALQSPAAVELSFELVLEVGESTPDRSGTAVHVPGKIDAVFQEADGGLLVVDWKTGRLPQDRERLDAMAVQLAMYRLAIAKMPQYARAPRIEAEFFFVGSDDVWRPEELPDETAIVDWLASTQTTAV</sequence>
<evidence type="ECO:0000256" key="16">
    <source>
        <dbReference type="SAM" id="MobiDB-lite"/>
    </source>
</evidence>
<dbReference type="EC" id="5.6.2.4" evidence="13"/>
<dbReference type="InterPro" id="IPR000212">
    <property type="entry name" value="DNA_helicase_UvrD/REP"/>
</dbReference>
<dbReference type="InterPro" id="IPR014016">
    <property type="entry name" value="UvrD-like_ATP-bd"/>
</dbReference>
<evidence type="ECO:0000256" key="5">
    <source>
        <dbReference type="ARBA" id="ARBA00022801"/>
    </source>
</evidence>
<keyword evidence="3 15" id="KW-0547">Nucleotide-binding</keyword>
<dbReference type="GO" id="GO:0003677">
    <property type="term" value="F:DNA binding"/>
    <property type="evidence" value="ECO:0007669"/>
    <property type="project" value="UniProtKB-KW"/>
</dbReference>
<evidence type="ECO:0000256" key="15">
    <source>
        <dbReference type="PROSITE-ProRule" id="PRU00560"/>
    </source>
</evidence>
<dbReference type="InterPro" id="IPR011604">
    <property type="entry name" value="PDDEXK-like_dom_sf"/>
</dbReference>
<evidence type="ECO:0000259" key="18">
    <source>
        <dbReference type="PROSITE" id="PS51217"/>
    </source>
</evidence>
<protein>
    <recommendedName>
        <fullName evidence="13">DNA 3'-5' helicase</fullName>
        <ecNumber evidence="13">5.6.2.4</ecNumber>
    </recommendedName>
</protein>
<comment type="catalytic activity">
    <reaction evidence="14">
        <text>ATP + H2O = ADP + phosphate + H(+)</text>
        <dbReference type="Rhea" id="RHEA:13065"/>
        <dbReference type="ChEBI" id="CHEBI:15377"/>
        <dbReference type="ChEBI" id="CHEBI:15378"/>
        <dbReference type="ChEBI" id="CHEBI:30616"/>
        <dbReference type="ChEBI" id="CHEBI:43474"/>
        <dbReference type="ChEBI" id="CHEBI:456216"/>
        <dbReference type="EC" id="5.6.2.4"/>
    </reaction>
</comment>
<dbReference type="Pfam" id="PF00580">
    <property type="entry name" value="UvrD-helicase"/>
    <property type="match status" value="1"/>
</dbReference>
<evidence type="ECO:0000256" key="11">
    <source>
        <dbReference type="ARBA" id="ARBA00023235"/>
    </source>
</evidence>
<dbReference type="InterPro" id="IPR038726">
    <property type="entry name" value="PDDEXK_AddAB-type"/>
</dbReference>
<dbReference type="GO" id="GO:0000725">
    <property type="term" value="P:recombinational repair"/>
    <property type="evidence" value="ECO:0007669"/>
    <property type="project" value="TreeGrafter"/>
</dbReference>
<dbReference type="Gene3D" id="1.10.486.10">
    <property type="entry name" value="PCRA, domain 4"/>
    <property type="match status" value="1"/>
</dbReference>
<reference evidence="19" key="2">
    <citation type="submission" date="2021-09" db="EMBL/GenBank/DDBJ databases">
        <authorList>
            <person name="Gilroy R."/>
        </authorList>
    </citation>
    <scope>NUCLEOTIDE SEQUENCE</scope>
    <source>
        <strain evidence="19">ChiGjej5B5-7349</strain>
    </source>
</reference>
<keyword evidence="11" id="KW-0413">Isomerase</keyword>
<dbReference type="SUPFAM" id="SSF52540">
    <property type="entry name" value="P-loop containing nucleoside triphosphate hydrolases"/>
    <property type="match status" value="1"/>
</dbReference>
<dbReference type="EMBL" id="DYUK01000016">
    <property type="protein sequence ID" value="HJG78878.1"/>
    <property type="molecule type" value="Genomic_DNA"/>
</dbReference>
<keyword evidence="5 15" id="KW-0378">Hydrolase</keyword>
<keyword evidence="2" id="KW-0540">Nuclease</keyword>
<keyword evidence="10" id="KW-0234">DNA repair</keyword>
<organism evidence="19 20">
    <name type="scientific">Brevibacterium senegalense</name>
    <dbReference type="NCBI Taxonomy" id="1033736"/>
    <lineage>
        <taxon>Bacteria</taxon>
        <taxon>Bacillati</taxon>
        <taxon>Actinomycetota</taxon>
        <taxon>Actinomycetes</taxon>
        <taxon>Micrococcales</taxon>
        <taxon>Brevibacteriaceae</taxon>
        <taxon>Brevibacterium</taxon>
    </lineage>
</organism>
<dbReference type="AlphaFoldDB" id="A0A921MB98"/>
<feature type="binding site" evidence="15">
    <location>
        <begin position="40"/>
        <end position="47"/>
    </location>
    <ligand>
        <name>ATP</name>
        <dbReference type="ChEBI" id="CHEBI:30616"/>
    </ligand>
</feature>
<name>A0A921MB98_9MICO</name>
<dbReference type="PANTHER" id="PTHR11070:SF55">
    <property type="entry name" value="DNA 3'-5' HELICASE"/>
    <property type="match status" value="1"/>
</dbReference>
<keyword evidence="8 15" id="KW-0067">ATP-binding</keyword>
<dbReference type="Proteomes" id="UP000784435">
    <property type="component" value="Unassembled WGS sequence"/>
</dbReference>
<evidence type="ECO:0000259" key="17">
    <source>
        <dbReference type="PROSITE" id="PS51198"/>
    </source>
</evidence>
<comment type="similarity">
    <text evidence="1">Belongs to the helicase family. UvrD subfamily.</text>
</comment>
<dbReference type="GO" id="GO:0033202">
    <property type="term" value="C:DNA helicase complex"/>
    <property type="evidence" value="ECO:0007669"/>
    <property type="project" value="TreeGrafter"/>
</dbReference>
<comment type="catalytic activity">
    <reaction evidence="12">
        <text>Couples ATP hydrolysis with the unwinding of duplex DNA by translocating in the 3'-5' direction.</text>
        <dbReference type="EC" id="5.6.2.4"/>
    </reaction>
</comment>
<reference evidence="19" key="1">
    <citation type="journal article" date="2021" name="PeerJ">
        <title>Extensive microbial diversity within the chicken gut microbiome revealed by metagenomics and culture.</title>
        <authorList>
            <person name="Gilroy R."/>
            <person name="Ravi A."/>
            <person name="Getino M."/>
            <person name="Pursley I."/>
            <person name="Horton D.L."/>
            <person name="Alikhan N.F."/>
            <person name="Baker D."/>
            <person name="Gharbi K."/>
            <person name="Hall N."/>
            <person name="Watson M."/>
            <person name="Adriaenssens E.M."/>
            <person name="Foster-Nyarko E."/>
            <person name="Jarju S."/>
            <person name="Secka A."/>
            <person name="Antonio M."/>
            <person name="Oren A."/>
            <person name="Chaudhuri R.R."/>
            <person name="La Ragione R."/>
            <person name="Hildebrand F."/>
            <person name="Pallen M.J."/>
        </authorList>
    </citation>
    <scope>NUCLEOTIDE SEQUENCE</scope>
    <source>
        <strain evidence="19">ChiGjej5B5-7349</strain>
    </source>
</reference>
<dbReference type="GO" id="GO:0005829">
    <property type="term" value="C:cytosol"/>
    <property type="evidence" value="ECO:0007669"/>
    <property type="project" value="TreeGrafter"/>
</dbReference>
<dbReference type="GO" id="GO:0004527">
    <property type="term" value="F:exonuclease activity"/>
    <property type="evidence" value="ECO:0007669"/>
    <property type="project" value="UniProtKB-KW"/>
</dbReference>
<dbReference type="CDD" id="cd17932">
    <property type="entry name" value="DEXQc_UvrD"/>
    <property type="match status" value="1"/>
</dbReference>
<evidence type="ECO:0000256" key="6">
    <source>
        <dbReference type="ARBA" id="ARBA00022806"/>
    </source>
</evidence>
<dbReference type="Gene3D" id="1.10.10.160">
    <property type="match status" value="1"/>
</dbReference>
<feature type="region of interest" description="Disordered" evidence="16">
    <location>
        <begin position="471"/>
        <end position="497"/>
    </location>
</feature>
<keyword evidence="4" id="KW-0227">DNA damage</keyword>
<dbReference type="PROSITE" id="PS51198">
    <property type="entry name" value="UVRD_HELICASE_ATP_BIND"/>
    <property type="match status" value="1"/>
</dbReference>
<feature type="domain" description="UvrD-like helicase ATP-binding" evidence="17">
    <location>
        <begin position="19"/>
        <end position="399"/>
    </location>
</feature>
<accession>A0A921MB98</accession>
<keyword evidence="6 15" id="KW-0347">Helicase</keyword>
<evidence type="ECO:0000256" key="13">
    <source>
        <dbReference type="ARBA" id="ARBA00034808"/>
    </source>
</evidence>
<dbReference type="SUPFAM" id="SSF52980">
    <property type="entry name" value="Restriction endonuclease-like"/>
    <property type="match status" value="1"/>
</dbReference>
<evidence type="ECO:0000256" key="9">
    <source>
        <dbReference type="ARBA" id="ARBA00023125"/>
    </source>
</evidence>
<evidence type="ECO:0000256" key="8">
    <source>
        <dbReference type="ARBA" id="ARBA00022840"/>
    </source>
</evidence>
<dbReference type="GO" id="GO:0005524">
    <property type="term" value="F:ATP binding"/>
    <property type="evidence" value="ECO:0007669"/>
    <property type="project" value="UniProtKB-UniRule"/>
</dbReference>
<dbReference type="Pfam" id="PF12705">
    <property type="entry name" value="PDDEXK_1"/>
    <property type="match status" value="1"/>
</dbReference>
<evidence type="ECO:0000256" key="7">
    <source>
        <dbReference type="ARBA" id="ARBA00022839"/>
    </source>
</evidence>
<dbReference type="PANTHER" id="PTHR11070">
    <property type="entry name" value="UVRD / RECB / PCRA DNA HELICASE FAMILY MEMBER"/>
    <property type="match status" value="1"/>
</dbReference>